<evidence type="ECO:0000313" key="3">
    <source>
        <dbReference type="Proteomes" id="UP001595872"/>
    </source>
</evidence>
<feature type="domain" description="SnoaL-like" evidence="1">
    <location>
        <begin position="16"/>
        <end position="135"/>
    </location>
</feature>
<comment type="caution">
    <text evidence="2">The sequence shown here is derived from an EMBL/GenBank/DDBJ whole genome shotgun (WGS) entry which is preliminary data.</text>
</comment>
<accession>A0ABV9U1B1</accession>
<dbReference type="InterPro" id="IPR032710">
    <property type="entry name" value="NTF2-like_dom_sf"/>
</dbReference>
<gene>
    <name evidence="2" type="ORF">ACFPCY_20135</name>
</gene>
<reference evidence="3" key="1">
    <citation type="journal article" date="2019" name="Int. J. Syst. Evol. Microbiol.">
        <title>The Global Catalogue of Microorganisms (GCM) 10K type strain sequencing project: providing services to taxonomists for standard genome sequencing and annotation.</title>
        <authorList>
            <consortium name="The Broad Institute Genomics Platform"/>
            <consortium name="The Broad Institute Genome Sequencing Center for Infectious Disease"/>
            <person name="Wu L."/>
            <person name="Ma J."/>
        </authorList>
    </citation>
    <scope>NUCLEOTIDE SEQUENCE [LARGE SCALE GENOMIC DNA]</scope>
    <source>
        <strain evidence="3">KLKA75</strain>
    </source>
</reference>
<dbReference type="EMBL" id="JBHSIT010000005">
    <property type="protein sequence ID" value="MFC4909643.1"/>
    <property type="molecule type" value="Genomic_DNA"/>
</dbReference>
<dbReference type="Proteomes" id="UP001595872">
    <property type="component" value="Unassembled WGS sequence"/>
</dbReference>
<organism evidence="2 3">
    <name type="scientific">Actinomadura gamaensis</name>
    <dbReference type="NCBI Taxonomy" id="1763541"/>
    <lineage>
        <taxon>Bacteria</taxon>
        <taxon>Bacillati</taxon>
        <taxon>Actinomycetota</taxon>
        <taxon>Actinomycetes</taxon>
        <taxon>Streptosporangiales</taxon>
        <taxon>Thermomonosporaceae</taxon>
        <taxon>Actinomadura</taxon>
    </lineage>
</organism>
<evidence type="ECO:0000313" key="2">
    <source>
        <dbReference type="EMBL" id="MFC4909643.1"/>
    </source>
</evidence>
<dbReference type="Pfam" id="PF13474">
    <property type="entry name" value="SnoaL_3"/>
    <property type="match status" value="1"/>
</dbReference>
<proteinExistence type="predicted"/>
<dbReference type="InterPro" id="IPR037401">
    <property type="entry name" value="SnoaL-like"/>
</dbReference>
<protein>
    <submittedName>
        <fullName evidence="2">YybH family protein</fullName>
    </submittedName>
</protein>
<keyword evidence="3" id="KW-1185">Reference proteome</keyword>
<dbReference type="SUPFAM" id="SSF54427">
    <property type="entry name" value="NTF2-like"/>
    <property type="match status" value="1"/>
</dbReference>
<name>A0ABV9U1B1_9ACTN</name>
<dbReference type="RefSeq" id="WP_378257300.1">
    <property type="nucleotide sequence ID" value="NZ_JBHSIT010000005.1"/>
</dbReference>
<dbReference type="Gene3D" id="3.10.450.50">
    <property type="match status" value="1"/>
</dbReference>
<evidence type="ECO:0000259" key="1">
    <source>
        <dbReference type="Pfam" id="PF13474"/>
    </source>
</evidence>
<sequence>MTTTTRRAGEETGLRAHIDKLIAGIGAKDVEALRGLYAPDVVSFDVEPPLQHVGADAKMANWTRAFAFFRDLSYEVRDLAFTVGGDVAFGHCFGRLAGTLPDGTATAGMWVRATFCFERRDGAWLIVHDQASVPFDIATGKGVSDLEP</sequence>